<sequence>MNRYQLLQEIRIYLTPRTGKTVLAYAALILSLIASMLQPLLFGFIIDHILVRFDATLLFQYLALTILCAAVSAGASIVCYTIFRNLTISHTLDIREKLVAHTRSIPIHEIDKHGAGKYAALIGFDSFTMANYVNHVVVEYVTQWFTICFAIVMIFALDWKLGLLALITIPIVLVIPKLFEKSLSRYAHFIRTHNEDIGTHLYECVEGSKEIRAFGLEKWEHKRNAAMYKGLVQASTKETMFQMFSTQTTLIVISLIVVAMYGIGGFLVNDGVLKVGMLVAAAAYLNNVLHPLRAINQTITQVKQAEVALERVQQFFNVPVEHARTVSESNGIIRREDESGPAIELENLSIVLDDKSIIDNMSLTIQRGQTVAIIGRSGSGKSTLFYSLVGFHEPTAGSITLFDQRHDLLSRRQIQEQVAIVFQEPFLFPGTIYENIALGNEEVTEEEVMEAVRAVRLDEKIASLADGLHTHIYHKGFQLSGGQRQRIGIARALVKNADILILDEPTSALDVETERHVMDKLRARASNKTVLFSTHRLQTVAEADVIVVMDAGRVVEQGSHEELMQRGELYFELLTTYRQEDLSEPRVLERV</sequence>
<keyword evidence="6 12" id="KW-0067">ATP-binding</keyword>
<dbReference type="InterPro" id="IPR011527">
    <property type="entry name" value="ABC1_TM_dom"/>
</dbReference>
<dbReference type="Proteomes" id="UP000318102">
    <property type="component" value="Unassembled WGS sequence"/>
</dbReference>
<evidence type="ECO:0000259" key="11">
    <source>
        <dbReference type="PROSITE" id="PS50929"/>
    </source>
</evidence>
<dbReference type="Pfam" id="PF00664">
    <property type="entry name" value="ABC_membrane"/>
    <property type="match status" value="1"/>
</dbReference>
<dbReference type="PANTHER" id="PTHR43394:SF1">
    <property type="entry name" value="ATP-BINDING CASSETTE SUB-FAMILY B MEMBER 10, MITOCHONDRIAL"/>
    <property type="match status" value="1"/>
</dbReference>
<evidence type="ECO:0000256" key="5">
    <source>
        <dbReference type="ARBA" id="ARBA00022741"/>
    </source>
</evidence>
<keyword evidence="5" id="KW-0547">Nucleotide-binding</keyword>
<reference evidence="12 13" key="1">
    <citation type="submission" date="2019-07" db="EMBL/GenBank/DDBJ databases">
        <authorList>
            <person name="Kim J."/>
        </authorList>
    </citation>
    <scope>NUCLEOTIDE SEQUENCE [LARGE SCALE GENOMIC DNA]</scope>
    <source>
        <strain evidence="12 13">N4</strain>
    </source>
</reference>
<dbReference type="PANTHER" id="PTHR43394">
    <property type="entry name" value="ATP-DEPENDENT PERMEASE MDL1, MITOCHONDRIAL"/>
    <property type="match status" value="1"/>
</dbReference>
<dbReference type="SMART" id="SM00382">
    <property type="entry name" value="AAA"/>
    <property type="match status" value="1"/>
</dbReference>
<dbReference type="PROSITE" id="PS50929">
    <property type="entry name" value="ABC_TM1F"/>
    <property type="match status" value="1"/>
</dbReference>
<dbReference type="InterPro" id="IPR027417">
    <property type="entry name" value="P-loop_NTPase"/>
</dbReference>
<protein>
    <submittedName>
        <fullName evidence="12">ABC transporter ATP-binding protein</fullName>
    </submittedName>
</protein>
<dbReference type="GO" id="GO:0005886">
    <property type="term" value="C:plasma membrane"/>
    <property type="evidence" value="ECO:0007669"/>
    <property type="project" value="UniProtKB-SubCell"/>
</dbReference>
<dbReference type="CDD" id="cd07346">
    <property type="entry name" value="ABC_6TM_exporters"/>
    <property type="match status" value="1"/>
</dbReference>
<feature type="domain" description="ABC transporter" evidence="10">
    <location>
        <begin position="343"/>
        <end position="576"/>
    </location>
</feature>
<keyword evidence="3" id="KW-1003">Cell membrane</keyword>
<gene>
    <name evidence="12" type="ORF">FPZ44_06615</name>
</gene>
<evidence type="ECO:0000256" key="3">
    <source>
        <dbReference type="ARBA" id="ARBA00022475"/>
    </source>
</evidence>
<evidence type="ECO:0000313" key="13">
    <source>
        <dbReference type="Proteomes" id="UP000318102"/>
    </source>
</evidence>
<name>A0A559IYQ1_9BACL</name>
<dbReference type="EMBL" id="VNJK01000001">
    <property type="protein sequence ID" value="TVX92752.1"/>
    <property type="molecule type" value="Genomic_DNA"/>
</dbReference>
<dbReference type="InterPro" id="IPR017871">
    <property type="entry name" value="ABC_transporter-like_CS"/>
</dbReference>
<dbReference type="Gene3D" id="3.40.50.300">
    <property type="entry name" value="P-loop containing nucleotide triphosphate hydrolases"/>
    <property type="match status" value="1"/>
</dbReference>
<evidence type="ECO:0000313" key="12">
    <source>
        <dbReference type="EMBL" id="TVX92752.1"/>
    </source>
</evidence>
<dbReference type="GO" id="GO:0015421">
    <property type="term" value="F:ABC-type oligopeptide transporter activity"/>
    <property type="evidence" value="ECO:0007669"/>
    <property type="project" value="TreeGrafter"/>
</dbReference>
<proteinExistence type="predicted"/>
<evidence type="ECO:0000256" key="4">
    <source>
        <dbReference type="ARBA" id="ARBA00022692"/>
    </source>
</evidence>
<feature type="transmembrane region" description="Helical" evidence="9">
    <location>
        <begin position="161"/>
        <end position="179"/>
    </location>
</feature>
<dbReference type="InterPro" id="IPR039421">
    <property type="entry name" value="Type_1_exporter"/>
</dbReference>
<dbReference type="GO" id="GO:0005524">
    <property type="term" value="F:ATP binding"/>
    <property type="evidence" value="ECO:0007669"/>
    <property type="project" value="UniProtKB-KW"/>
</dbReference>
<feature type="domain" description="ABC transmembrane type-1" evidence="11">
    <location>
        <begin position="22"/>
        <end position="304"/>
    </location>
</feature>
<keyword evidence="13" id="KW-1185">Reference proteome</keyword>
<dbReference type="GO" id="GO:0016887">
    <property type="term" value="F:ATP hydrolysis activity"/>
    <property type="evidence" value="ECO:0007669"/>
    <property type="project" value="InterPro"/>
</dbReference>
<evidence type="ECO:0000256" key="6">
    <source>
        <dbReference type="ARBA" id="ARBA00022840"/>
    </source>
</evidence>
<dbReference type="PROSITE" id="PS50893">
    <property type="entry name" value="ABC_TRANSPORTER_2"/>
    <property type="match status" value="1"/>
</dbReference>
<evidence type="ECO:0000256" key="8">
    <source>
        <dbReference type="ARBA" id="ARBA00023136"/>
    </source>
</evidence>
<evidence type="ECO:0000256" key="9">
    <source>
        <dbReference type="SAM" id="Phobius"/>
    </source>
</evidence>
<dbReference type="SUPFAM" id="SSF90123">
    <property type="entry name" value="ABC transporter transmembrane region"/>
    <property type="match status" value="1"/>
</dbReference>
<feature type="transmembrane region" description="Helical" evidence="9">
    <location>
        <begin position="58"/>
        <end position="83"/>
    </location>
</feature>
<dbReference type="InterPro" id="IPR003439">
    <property type="entry name" value="ABC_transporter-like_ATP-bd"/>
</dbReference>
<dbReference type="FunFam" id="3.40.50.300:FF:000221">
    <property type="entry name" value="Multidrug ABC transporter ATP-binding protein"/>
    <property type="match status" value="1"/>
</dbReference>
<keyword evidence="7 9" id="KW-1133">Transmembrane helix</keyword>
<dbReference type="OrthoDB" id="2492979at2"/>
<comment type="caution">
    <text evidence="12">The sequence shown here is derived from an EMBL/GenBank/DDBJ whole genome shotgun (WGS) entry which is preliminary data.</text>
</comment>
<comment type="subcellular location">
    <subcellularLocation>
        <location evidence="1">Cell membrane</location>
        <topology evidence="1">Multi-pass membrane protein</topology>
    </subcellularLocation>
</comment>
<evidence type="ECO:0000256" key="1">
    <source>
        <dbReference type="ARBA" id="ARBA00004651"/>
    </source>
</evidence>
<organism evidence="12 13">
    <name type="scientific">Paenibacillus agilis</name>
    <dbReference type="NCBI Taxonomy" id="3020863"/>
    <lineage>
        <taxon>Bacteria</taxon>
        <taxon>Bacillati</taxon>
        <taxon>Bacillota</taxon>
        <taxon>Bacilli</taxon>
        <taxon>Bacillales</taxon>
        <taxon>Paenibacillaceae</taxon>
        <taxon>Paenibacillus</taxon>
    </lineage>
</organism>
<accession>A0A559IYQ1</accession>
<evidence type="ECO:0000259" key="10">
    <source>
        <dbReference type="PROSITE" id="PS50893"/>
    </source>
</evidence>
<dbReference type="SUPFAM" id="SSF52540">
    <property type="entry name" value="P-loop containing nucleoside triphosphate hydrolases"/>
    <property type="match status" value="1"/>
</dbReference>
<dbReference type="InterPro" id="IPR036640">
    <property type="entry name" value="ABC1_TM_sf"/>
</dbReference>
<evidence type="ECO:0000256" key="7">
    <source>
        <dbReference type="ARBA" id="ARBA00022989"/>
    </source>
</evidence>
<evidence type="ECO:0000256" key="2">
    <source>
        <dbReference type="ARBA" id="ARBA00022448"/>
    </source>
</evidence>
<dbReference type="Gene3D" id="1.20.1560.10">
    <property type="entry name" value="ABC transporter type 1, transmembrane domain"/>
    <property type="match status" value="1"/>
</dbReference>
<feature type="transmembrane region" description="Helical" evidence="9">
    <location>
        <begin position="250"/>
        <end position="268"/>
    </location>
</feature>
<feature type="transmembrane region" description="Helical" evidence="9">
    <location>
        <begin position="136"/>
        <end position="155"/>
    </location>
</feature>
<keyword evidence="2" id="KW-0813">Transport</keyword>
<keyword evidence="8 9" id="KW-0472">Membrane</keyword>
<dbReference type="PROSITE" id="PS00211">
    <property type="entry name" value="ABC_TRANSPORTER_1"/>
    <property type="match status" value="1"/>
</dbReference>
<dbReference type="Pfam" id="PF00005">
    <property type="entry name" value="ABC_tran"/>
    <property type="match status" value="1"/>
</dbReference>
<feature type="transmembrane region" description="Helical" evidence="9">
    <location>
        <begin position="21"/>
        <end position="46"/>
    </location>
</feature>
<dbReference type="AlphaFoldDB" id="A0A559IYQ1"/>
<keyword evidence="4 9" id="KW-0812">Transmembrane</keyword>
<dbReference type="RefSeq" id="WP_144988519.1">
    <property type="nucleotide sequence ID" value="NZ_VNJK01000001.1"/>
</dbReference>
<dbReference type="InterPro" id="IPR003593">
    <property type="entry name" value="AAA+_ATPase"/>
</dbReference>